<dbReference type="InterPro" id="IPR036465">
    <property type="entry name" value="vWFA_dom_sf"/>
</dbReference>
<organism evidence="5 6">
    <name type="scientific">Meloidogyne javanica</name>
    <name type="common">Root-knot nematode worm</name>
    <dbReference type="NCBI Taxonomy" id="6303"/>
    <lineage>
        <taxon>Eukaryota</taxon>
        <taxon>Metazoa</taxon>
        <taxon>Ecdysozoa</taxon>
        <taxon>Nematoda</taxon>
        <taxon>Chromadorea</taxon>
        <taxon>Rhabditida</taxon>
        <taxon>Tylenchina</taxon>
        <taxon>Tylenchomorpha</taxon>
        <taxon>Tylenchoidea</taxon>
        <taxon>Meloidogynidae</taxon>
        <taxon>Meloidogyninae</taxon>
        <taxon>Meloidogyne</taxon>
        <taxon>Meloidogyne incognita group</taxon>
    </lineage>
</organism>
<evidence type="ECO:0000256" key="1">
    <source>
        <dbReference type="ARBA" id="ARBA00025771"/>
    </source>
</evidence>
<evidence type="ECO:0000259" key="3">
    <source>
        <dbReference type="PROSITE" id="PS50234"/>
    </source>
</evidence>
<dbReference type="Gene3D" id="1.10.10.10">
    <property type="entry name" value="Winged helix-like DNA-binding domain superfamily/Winged helix DNA-binding domain"/>
    <property type="match status" value="1"/>
</dbReference>
<dbReference type="SUPFAM" id="SSF53300">
    <property type="entry name" value="vWA-like"/>
    <property type="match status" value="1"/>
</dbReference>
<dbReference type="SMART" id="SM00753">
    <property type="entry name" value="PAM"/>
    <property type="match status" value="1"/>
</dbReference>
<dbReference type="GO" id="GO:0016973">
    <property type="term" value="P:poly(A)+ mRNA export from nucleus"/>
    <property type="evidence" value="ECO:0007669"/>
    <property type="project" value="TreeGrafter"/>
</dbReference>
<reference evidence="6" key="1">
    <citation type="submission" date="2022-11" db="UniProtKB">
        <authorList>
            <consortium name="WormBaseParasite"/>
        </authorList>
    </citation>
    <scope>IDENTIFICATION</scope>
</reference>
<protein>
    <recommendedName>
        <fullName evidence="2">CSN12-like protein</fullName>
    </recommendedName>
</protein>
<evidence type="ECO:0000256" key="2">
    <source>
        <dbReference type="ARBA" id="ARBA00033214"/>
    </source>
</evidence>
<dbReference type="WBParaSite" id="scaffold7497_cov293.g12102">
    <property type="protein sequence ID" value="scaffold7497_cov293.g12102"/>
    <property type="gene ID" value="scaffold7497_cov293.g12102"/>
</dbReference>
<dbReference type="GO" id="GO:0000973">
    <property type="term" value="P:post-transcriptional tethering of RNA polymerase II gene DNA at nuclear periphery"/>
    <property type="evidence" value="ECO:0007669"/>
    <property type="project" value="TreeGrafter"/>
</dbReference>
<dbReference type="Proteomes" id="UP000887561">
    <property type="component" value="Unplaced"/>
</dbReference>
<dbReference type="Gene3D" id="3.40.50.410">
    <property type="entry name" value="von Willebrand factor, type A domain"/>
    <property type="match status" value="1"/>
</dbReference>
<dbReference type="PROSITE" id="PS50250">
    <property type="entry name" value="PCI"/>
    <property type="match status" value="1"/>
</dbReference>
<keyword evidence="5" id="KW-1185">Reference proteome</keyword>
<proteinExistence type="inferred from homology"/>
<feature type="domain" description="PCI" evidence="4">
    <location>
        <begin position="165"/>
        <end position="341"/>
    </location>
</feature>
<sequence>METKQFPNFYAYYNYLASLIQQQTWEAAQKYAVLISCNDSHADLKFLQIPSPEKRYYDRSVTKWPVFGNLVLMHLNVLNNLSEKNWHSAFIHQTNMLKIFNQEILQKEKDANWFCPILYILCSDLRLVAKIADKQGCTLWSRSDTQTSTFYEEAASPIMESYRICVAESIDHVGDLYQRFSMADKITYKYFLGRKAINKRLILMYLIPVKMFLGHMPTQQLLLNYNLQQFSDVVTSVKDGNLRELNAALHKHQHFFIKCGIFLMLEKLKGTTYRNLFKKIALILNTHLIKLEAFLAILHFLGTDIDADELACILANLIAQKKIKGYISHQKQTLQRVKAFPARTTTIANKTPLFSRSTFNLFNNPTLTTTGKPAFTGKPGCQVDIVLLIDMSGGAVDKREHYLALASDLVRQLDIGVYSAQVALVRYSGRGRTDTVFRLKNRHNQTSLINELSQIQALGGTTRTKEAMLHAKREFEKKFGGREKADKIMIVFTDGYSQDDPSDIAADFRKEKIHIYAVAVEDEELKPNEEQLKVIASDPQSVVIGTAQFTNLKQKVAQARCRQ</sequence>
<dbReference type="PANTHER" id="PTHR12732:SF0">
    <property type="entry name" value="PCI DOMAIN-CONTAINING PROTEIN 2"/>
    <property type="match status" value="1"/>
</dbReference>
<dbReference type="Pfam" id="PF01399">
    <property type="entry name" value="PCI"/>
    <property type="match status" value="1"/>
</dbReference>
<dbReference type="PROSITE" id="PS50234">
    <property type="entry name" value="VWFA"/>
    <property type="match status" value="1"/>
</dbReference>
<dbReference type="Pfam" id="PF00092">
    <property type="entry name" value="VWA"/>
    <property type="match status" value="1"/>
</dbReference>
<dbReference type="InterPro" id="IPR045114">
    <property type="entry name" value="Csn12-like"/>
</dbReference>
<dbReference type="InterPro" id="IPR002035">
    <property type="entry name" value="VWF_A"/>
</dbReference>
<dbReference type="InterPro" id="IPR036388">
    <property type="entry name" value="WH-like_DNA-bd_sf"/>
</dbReference>
<dbReference type="GO" id="GO:0003690">
    <property type="term" value="F:double-stranded DNA binding"/>
    <property type="evidence" value="ECO:0007669"/>
    <property type="project" value="InterPro"/>
</dbReference>
<dbReference type="GO" id="GO:0070390">
    <property type="term" value="C:transcription export complex 2"/>
    <property type="evidence" value="ECO:0007669"/>
    <property type="project" value="TreeGrafter"/>
</dbReference>
<dbReference type="AlphaFoldDB" id="A0A915N780"/>
<evidence type="ECO:0000259" key="4">
    <source>
        <dbReference type="PROSITE" id="PS50250"/>
    </source>
</evidence>
<dbReference type="PANTHER" id="PTHR12732">
    <property type="entry name" value="UNCHARACTERIZED PROTEASOME COMPONENT REGION PCI-CONTAINING"/>
    <property type="match status" value="1"/>
</dbReference>
<accession>A0A915N780</accession>
<dbReference type="GO" id="GO:0006368">
    <property type="term" value="P:transcription elongation by RNA polymerase II"/>
    <property type="evidence" value="ECO:0007669"/>
    <property type="project" value="TreeGrafter"/>
</dbReference>
<dbReference type="InterPro" id="IPR000717">
    <property type="entry name" value="PCI_dom"/>
</dbReference>
<name>A0A915N780_MELJA</name>
<comment type="similarity">
    <text evidence="1">Belongs to the CSN12 family.</text>
</comment>
<feature type="domain" description="VWFA" evidence="3">
    <location>
        <begin position="384"/>
        <end position="560"/>
    </location>
</feature>
<evidence type="ECO:0000313" key="5">
    <source>
        <dbReference type="Proteomes" id="UP000887561"/>
    </source>
</evidence>
<dbReference type="SMART" id="SM00327">
    <property type="entry name" value="VWA"/>
    <property type="match status" value="1"/>
</dbReference>
<evidence type="ECO:0000313" key="6">
    <source>
        <dbReference type="WBParaSite" id="scaffold7497_cov293.g12102"/>
    </source>
</evidence>
<dbReference type="GO" id="GO:0003723">
    <property type="term" value="F:RNA binding"/>
    <property type="evidence" value="ECO:0007669"/>
    <property type="project" value="InterPro"/>
</dbReference>